<name>A0A392UA68_9FABA</name>
<dbReference type="Proteomes" id="UP000265520">
    <property type="component" value="Unassembled WGS sequence"/>
</dbReference>
<protein>
    <submittedName>
        <fullName evidence="1">Cellular nucleic acid-binding protein</fullName>
    </submittedName>
</protein>
<dbReference type="InterPro" id="IPR021109">
    <property type="entry name" value="Peptidase_aspartic_dom_sf"/>
</dbReference>
<dbReference type="Gene3D" id="2.40.70.10">
    <property type="entry name" value="Acid Proteases"/>
    <property type="match status" value="1"/>
</dbReference>
<reference evidence="1 2" key="1">
    <citation type="journal article" date="2018" name="Front. Plant Sci.">
        <title>Red Clover (Trifolium pratense) and Zigzag Clover (T. medium) - A Picture of Genomic Similarities and Differences.</title>
        <authorList>
            <person name="Dluhosova J."/>
            <person name="Istvanek J."/>
            <person name="Nedelnik J."/>
            <person name="Repkova J."/>
        </authorList>
    </citation>
    <scope>NUCLEOTIDE SEQUENCE [LARGE SCALE GENOMIC DNA]</scope>
    <source>
        <strain evidence="2">cv. 10/8</strain>
        <tissue evidence="1">Leaf</tissue>
    </source>
</reference>
<comment type="caution">
    <text evidence="1">The sequence shown here is derived from an EMBL/GenBank/DDBJ whole genome shotgun (WGS) entry which is preliminary data.</text>
</comment>
<proteinExistence type="predicted"/>
<dbReference type="EMBL" id="LXQA010775266">
    <property type="protein sequence ID" value="MCI70401.1"/>
    <property type="molecule type" value="Genomic_DNA"/>
</dbReference>
<organism evidence="1 2">
    <name type="scientific">Trifolium medium</name>
    <dbReference type="NCBI Taxonomy" id="97028"/>
    <lineage>
        <taxon>Eukaryota</taxon>
        <taxon>Viridiplantae</taxon>
        <taxon>Streptophyta</taxon>
        <taxon>Embryophyta</taxon>
        <taxon>Tracheophyta</taxon>
        <taxon>Spermatophyta</taxon>
        <taxon>Magnoliopsida</taxon>
        <taxon>eudicotyledons</taxon>
        <taxon>Gunneridae</taxon>
        <taxon>Pentapetalae</taxon>
        <taxon>rosids</taxon>
        <taxon>fabids</taxon>
        <taxon>Fabales</taxon>
        <taxon>Fabaceae</taxon>
        <taxon>Papilionoideae</taxon>
        <taxon>50 kb inversion clade</taxon>
        <taxon>NPAAA clade</taxon>
        <taxon>Hologalegina</taxon>
        <taxon>IRL clade</taxon>
        <taxon>Trifolieae</taxon>
        <taxon>Trifolium</taxon>
    </lineage>
</organism>
<keyword evidence="2" id="KW-1185">Reference proteome</keyword>
<dbReference type="Pfam" id="PF08284">
    <property type="entry name" value="RVP_2"/>
    <property type="match status" value="1"/>
</dbReference>
<evidence type="ECO:0000313" key="2">
    <source>
        <dbReference type="Proteomes" id="UP000265520"/>
    </source>
</evidence>
<dbReference type="AlphaFoldDB" id="A0A392UA68"/>
<accession>A0A392UA68</accession>
<sequence length="75" mass="8682">MDVILGMNWLRYNKVHIDCLNRTMLFPEPTKDTNLETVTARQVKKMMNKEALVFMICASLITEEKPEAKKSPVVK</sequence>
<evidence type="ECO:0000313" key="1">
    <source>
        <dbReference type="EMBL" id="MCI70401.1"/>
    </source>
</evidence>